<dbReference type="InterPro" id="IPR003676">
    <property type="entry name" value="SAUR_fam"/>
</dbReference>
<evidence type="ECO:0000313" key="3">
    <source>
        <dbReference type="Proteomes" id="UP000594261"/>
    </source>
</evidence>
<dbReference type="InParanoid" id="A0A7N2MDH5"/>
<protein>
    <submittedName>
        <fullName evidence="2">Uncharacterized protein</fullName>
    </submittedName>
</protein>
<dbReference type="OMA" id="CNECIFL"/>
<reference evidence="2" key="2">
    <citation type="submission" date="2021-01" db="UniProtKB">
        <authorList>
            <consortium name="EnsemblPlants"/>
        </authorList>
    </citation>
    <scope>IDENTIFICATION</scope>
</reference>
<dbReference type="PANTHER" id="PTHR31374:SF45">
    <property type="entry name" value="SAUR FAMILY PROTEIN"/>
    <property type="match status" value="1"/>
</dbReference>
<dbReference type="PANTHER" id="PTHR31374">
    <property type="entry name" value="AUXIN-INDUCED PROTEIN-LIKE-RELATED"/>
    <property type="match status" value="1"/>
</dbReference>
<keyword evidence="3" id="KW-1185">Reference proteome</keyword>
<sequence length="120" mass="13942">MKVRFLKACFRKVSTSFMKYPIWENIGSWDIWSCLHKEDSIPNDVPKGHLVIYVGEDCKRFVIKITLLKHPLFMALLDHAEEVFEFATGSKLCIPCNENIFLDILHCAGFQQVHEFSSCF</sequence>
<dbReference type="GO" id="GO:0009733">
    <property type="term" value="P:response to auxin"/>
    <property type="evidence" value="ECO:0007669"/>
    <property type="project" value="InterPro"/>
</dbReference>
<dbReference type="Pfam" id="PF02519">
    <property type="entry name" value="Auxin_inducible"/>
    <property type="match status" value="1"/>
</dbReference>
<evidence type="ECO:0000313" key="2">
    <source>
        <dbReference type="EnsemblPlants" id="QL08p055331:mrna:CDS:2"/>
    </source>
</evidence>
<dbReference type="AlphaFoldDB" id="A0A7N2MDH5"/>
<organism evidence="2 3">
    <name type="scientific">Quercus lobata</name>
    <name type="common">Valley oak</name>
    <dbReference type="NCBI Taxonomy" id="97700"/>
    <lineage>
        <taxon>Eukaryota</taxon>
        <taxon>Viridiplantae</taxon>
        <taxon>Streptophyta</taxon>
        <taxon>Embryophyta</taxon>
        <taxon>Tracheophyta</taxon>
        <taxon>Spermatophyta</taxon>
        <taxon>Magnoliopsida</taxon>
        <taxon>eudicotyledons</taxon>
        <taxon>Gunneridae</taxon>
        <taxon>Pentapetalae</taxon>
        <taxon>rosids</taxon>
        <taxon>fabids</taxon>
        <taxon>Fagales</taxon>
        <taxon>Fagaceae</taxon>
        <taxon>Quercus</taxon>
    </lineage>
</organism>
<dbReference type="Proteomes" id="UP000594261">
    <property type="component" value="Chromosome 8"/>
</dbReference>
<dbReference type="EnsemblPlants" id="QL08p055331:mrna">
    <property type="protein sequence ID" value="QL08p055331:mrna:CDS:2"/>
    <property type="gene ID" value="QL08p055331"/>
</dbReference>
<comment type="similarity">
    <text evidence="1">Belongs to the ARG7 family.</text>
</comment>
<evidence type="ECO:0000256" key="1">
    <source>
        <dbReference type="ARBA" id="ARBA00006974"/>
    </source>
</evidence>
<name>A0A7N2MDH5_QUELO</name>
<accession>A0A7N2MDH5</accession>
<dbReference type="EMBL" id="LRBV02000008">
    <property type="status" value="NOT_ANNOTATED_CDS"/>
    <property type="molecule type" value="Genomic_DNA"/>
</dbReference>
<proteinExistence type="inferred from homology"/>
<dbReference type="Gramene" id="QL08p055331:mrna">
    <property type="protein sequence ID" value="QL08p055331:mrna:CDS:2"/>
    <property type="gene ID" value="QL08p055331"/>
</dbReference>
<reference evidence="2 3" key="1">
    <citation type="journal article" date="2016" name="G3 (Bethesda)">
        <title>First Draft Assembly and Annotation of the Genome of a California Endemic Oak Quercus lobata Nee (Fagaceae).</title>
        <authorList>
            <person name="Sork V.L."/>
            <person name="Fitz-Gibbon S.T."/>
            <person name="Puiu D."/>
            <person name="Crepeau M."/>
            <person name="Gugger P.F."/>
            <person name="Sherman R."/>
            <person name="Stevens K."/>
            <person name="Langley C.H."/>
            <person name="Pellegrini M."/>
            <person name="Salzberg S.L."/>
        </authorList>
    </citation>
    <scope>NUCLEOTIDE SEQUENCE [LARGE SCALE GENOMIC DNA]</scope>
    <source>
        <strain evidence="2 3">cv. SW786</strain>
    </source>
</reference>